<dbReference type="Gene3D" id="3.40.630.30">
    <property type="match status" value="1"/>
</dbReference>
<dbReference type="RefSeq" id="WP_258302673.1">
    <property type="nucleotide sequence ID" value="NZ_CP078063.1"/>
</dbReference>
<name>A0ABY5RGE9_HALLR</name>
<dbReference type="PROSITE" id="PS51186">
    <property type="entry name" value="GNAT"/>
    <property type="match status" value="1"/>
</dbReference>
<dbReference type="PANTHER" id="PTHR43877">
    <property type="entry name" value="AMINOALKYLPHOSPHONATE N-ACETYLTRANSFERASE-RELATED-RELATED"/>
    <property type="match status" value="1"/>
</dbReference>
<evidence type="ECO:0000256" key="2">
    <source>
        <dbReference type="ARBA" id="ARBA00023315"/>
    </source>
</evidence>
<dbReference type="InterPro" id="IPR000182">
    <property type="entry name" value="GNAT_dom"/>
</dbReference>
<protein>
    <submittedName>
        <fullName evidence="4">GNAT family N-acetyltransferase</fullName>
    </submittedName>
</protein>
<proteinExistence type="predicted"/>
<keyword evidence="5" id="KW-1185">Reference proteome</keyword>
<organism evidence="4 5">
    <name type="scientific">Haloferax larsenii</name>
    <dbReference type="NCBI Taxonomy" id="302484"/>
    <lineage>
        <taxon>Archaea</taxon>
        <taxon>Methanobacteriati</taxon>
        <taxon>Methanobacteriota</taxon>
        <taxon>Stenosarchaea group</taxon>
        <taxon>Halobacteria</taxon>
        <taxon>Halobacteriales</taxon>
        <taxon>Haloferacaceae</taxon>
        <taxon>Haloferax</taxon>
    </lineage>
</organism>
<dbReference type="EMBL" id="CP078063">
    <property type="protein sequence ID" value="UVE50625.1"/>
    <property type="molecule type" value="Genomic_DNA"/>
</dbReference>
<dbReference type="GeneID" id="74527553"/>
<dbReference type="CDD" id="cd04301">
    <property type="entry name" value="NAT_SF"/>
    <property type="match status" value="1"/>
</dbReference>
<sequence>MDVRPLRPDEVPTFVDDLWLPFATEMGNLDEHDALAGDEYVRVNALAYRQAQLADKDVQTFVAEADGSQTGYTTVSYSESPPVFARGATAKVTELYVEPDARGSGLGTALLERAHEWGERRGCEHAALSVHARNETAQACYEAAGYETRYLKMDRQL</sequence>
<dbReference type="InterPro" id="IPR050832">
    <property type="entry name" value="Bact_Acetyltransf"/>
</dbReference>
<evidence type="ECO:0000259" key="3">
    <source>
        <dbReference type="PROSITE" id="PS51186"/>
    </source>
</evidence>
<evidence type="ECO:0000313" key="4">
    <source>
        <dbReference type="EMBL" id="UVE50625.1"/>
    </source>
</evidence>
<gene>
    <name evidence="4" type="ORF">KU306_01620</name>
</gene>
<evidence type="ECO:0000256" key="1">
    <source>
        <dbReference type="ARBA" id="ARBA00022679"/>
    </source>
</evidence>
<evidence type="ECO:0000313" key="5">
    <source>
        <dbReference type="Proteomes" id="UP001058330"/>
    </source>
</evidence>
<dbReference type="InterPro" id="IPR016181">
    <property type="entry name" value="Acyl_CoA_acyltransferase"/>
</dbReference>
<dbReference type="Pfam" id="PF00583">
    <property type="entry name" value="Acetyltransf_1"/>
    <property type="match status" value="1"/>
</dbReference>
<reference evidence="4" key="1">
    <citation type="submission" date="2021-07" db="EMBL/GenBank/DDBJ databases">
        <title>Studies on halocins as antimicrobial molecules from haloarchaea.</title>
        <authorList>
            <person name="Kumar S."/>
            <person name="Khare S.K."/>
        </authorList>
    </citation>
    <scope>NUCLEOTIDE SEQUENCE</scope>
    <source>
        <strain evidence="4">NCIM 5678</strain>
    </source>
</reference>
<dbReference type="Proteomes" id="UP001058330">
    <property type="component" value="Chromosome"/>
</dbReference>
<accession>A0ABY5RGE9</accession>
<keyword evidence="2" id="KW-0012">Acyltransferase</keyword>
<feature type="domain" description="N-acetyltransferase" evidence="3">
    <location>
        <begin position="1"/>
        <end position="157"/>
    </location>
</feature>
<keyword evidence="1" id="KW-0808">Transferase</keyword>
<dbReference type="SUPFAM" id="SSF55729">
    <property type="entry name" value="Acyl-CoA N-acyltransferases (Nat)"/>
    <property type="match status" value="1"/>
</dbReference>